<organism evidence="2 3">
    <name type="scientific">Pinctada imbricata</name>
    <name type="common">Atlantic pearl-oyster</name>
    <name type="synonym">Pinctada martensii</name>
    <dbReference type="NCBI Taxonomy" id="66713"/>
    <lineage>
        <taxon>Eukaryota</taxon>
        <taxon>Metazoa</taxon>
        <taxon>Spiralia</taxon>
        <taxon>Lophotrochozoa</taxon>
        <taxon>Mollusca</taxon>
        <taxon>Bivalvia</taxon>
        <taxon>Autobranchia</taxon>
        <taxon>Pteriomorphia</taxon>
        <taxon>Pterioida</taxon>
        <taxon>Pterioidea</taxon>
        <taxon>Pteriidae</taxon>
        <taxon>Pinctada</taxon>
    </lineage>
</organism>
<evidence type="ECO:0000313" key="3">
    <source>
        <dbReference type="Proteomes" id="UP001186944"/>
    </source>
</evidence>
<sequence>MPRPRRLNTRNRTTPITDPRGRQRRQQNPSDDNDVNPPPRTQDVQTVPPTSTTCISDDQINVITTRITERVLDKLTSPANEDMERQIGNDIIPIYDANNAGNELTNSNIIEMQDPNNIDYQVPSISNDLGYNLSNKTKLKIVNGEYVDLGLLISKPANLEDGSKKLSVENGRIVIADKKSDTKINNIQQWTDAFLVYSSVYATAHPSSFAGLLKYMHTVRLGASRTSGLGWKNYDIQFRLKREQNPALSWSVVDQELWLMYMYYNSSGNNNITTSTSSNKCYDFNYKGSCQRYNCPYLHSCIKCSLSHPHIRCKGFQNVNSRFATQQSRFNRQPTRSAKQLGNQQNRFNTS</sequence>
<name>A0AA89CAM9_PINIB</name>
<feature type="compositionally biased region" description="Polar residues" evidence="1">
    <location>
        <begin position="42"/>
        <end position="53"/>
    </location>
</feature>
<dbReference type="Proteomes" id="UP001186944">
    <property type="component" value="Unassembled WGS sequence"/>
</dbReference>
<accession>A0AA89CAM9</accession>
<gene>
    <name evidence="2" type="ORF">FSP39_007199</name>
</gene>
<feature type="region of interest" description="Disordered" evidence="1">
    <location>
        <begin position="1"/>
        <end position="53"/>
    </location>
</feature>
<feature type="region of interest" description="Disordered" evidence="1">
    <location>
        <begin position="327"/>
        <end position="351"/>
    </location>
</feature>
<reference evidence="2" key="1">
    <citation type="submission" date="2019-08" db="EMBL/GenBank/DDBJ databases">
        <title>The improved chromosome-level genome for the pearl oyster Pinctada fucata martensii using PacBio sequencing and Hi-C.</title>
        <authorList>
            <person name="Zheng Z."/>
        </authorList>
    </citation>
    <scope>NUCLEOTIDE SEQUENCE</scope>
    <source>
        <strain evidence="2">ZZ-2019</strain>
        <tissue evidence="2">Adductor muscle</tissue>
    </source>
</reference>
<proteinExistence type="predicted"/>
<evidence type="ECO:0000256" key="1">
    <source>
        <dbReference type="SAM" id="MobiDB-lite"/>
    </source>
</evidence>
<dbReference type="PANTHER" id="PTHR35558:SF1">
    <property type="entry name" value="ENDONUCLEASE_EXONUCLEASE_PHOSPHATASE DOMAIN-CONTAINING PROTEIN"/>
    <property type="match status" value="1"/>
</dbReference>
<protein>
    <recommendedName>
        <fullName evidence="4">C3H1-type domain-containing protein</fullName>
    </recommendedName>
</protein>
<evidence type="ECO:0008006" key="4">
    <source>
        <dbReference type="Google" id="ProtNLM"/>
    </source>
</evidence>
<comment type="caution">
    <text evidence="2">The sequence shown here is derived from an EMBL/GenBank/DDBJ whole genome shotgun (WGS) entry which is preliminary data.</text>
</comment>
<keyword evidence="3" id="KW-1185">Reference proteome</keyword>
<dbReference type="AlphaFoldDB" id="A0AA89CAM9"/>
<evidence type="ECO:0000313" key="2">
    <source>
        <dbReference type="EMBL" id="KAK3108398.1"/>
    </source>
</evidence>
<dbReference type="EMBL" id="VSWD01000001">
    <property type="protein sequence ID" value="KAK3108398.1"/>
    <property type="molecule type" value="Genomic_DNA"/>
</dbReference>
<dbReference type="PANTHER" id="PTHR35558">
    <property type="entry name" value="SGNH_HYDRO DOMAIN-CONTAINING PROTEIN"/>
    <property type="match status" value="1"/>
</dbReference>